<evidence type="ECO:0000313" key="3">
    <source>
        <dbReference type="Proteomes" id="UP000014480"/>
    </source>
</evidence>
<dbReference type="EMBL" id="AMCV02000011">
    <property type="protein sequence ID" value="TDZ21930.1"/>
    <property type="molecule type" value="Genomic_DNA"/>
</dbReference>
<dbReference type="AlphaFoldDB" id="A0A484FUY4"/>
<name>A0A484FUY4_COLOR</name>
<keyword evidence="3" id="KW-1185">Reference proteome</keyword>
<evidence type="ECO:0000256" key="1">
    <source>
        <dbReference type="SAM" id="MobiDB-lite"/>
    </source>
</evidence>
<evidence type="ECO:0000313" key="2">
    <source>
        <dbReference type="EMBL" id="TDZ21930.1"/>
    </source>
</evidence>
<organism evidence="2 3">
    <name type="scientific">Colletotrichum orbiculare (strain 104-T / ATCC 96160 / CBS 514.97 / LARS 414 / MAFF 240422)</name>
    <name type="common">Cucumber anthracnose fungus</name>
    <name type="synonym">Colletotrichum lagenarium</name>
    <dbReference type="NCBI Taxonomy" id="1213857"/>
    <lineage>
        <taxon>Eukaryota</taxon>
        <taxon>Fungi</taxon>
        <taxon>Dikarya</taxon>
        <taxon>Ascomycota</taxon>
        <taxon>Pezizomycotina</taxon>
        <taxon>Sordariomycetes</taxon>
        <taxon>Hypocreomycetidae</taxon>
        <taxon>Glomerellales</taxon>
        <taxon>Glomerellaceae</taxon>
        <taxon>Colletotrichum</taxon>
        <taxon>Colletotrichum orbiculare species complex</taxon>
    </lineage>
</organism>
<dbReference type="Proteomes" id="UP000014480">
    <property type="component" value="Unassembled WGS sequence"/>
</dbReference>
<proteinExistence type="predicted"/>
<feature type="region of interest" description="Disordered" evidence="1">
    <location>
        <begin position="64"/>
        <end position="116"/>
    </location>
</feature>
<protein>
    <submittedName>
        <fullName evidence="2">Uncharacterized protein</fullName>
    </submittedName>
</protein>
<gene>
    <name evidence="2" type="ORF">Cob_v004996</name>
</gene>
<reference evidence="3" key="2">
    <citation type="journal article" date="2019" name="Mol. Plant Microbe Interact.">
        <title>Genome sequence resources for four phytopathogenic fungi from the Colletotrichum orbiculare species complex.</title>
        <authorList>
            <person name="Gan P."/>
            <person name="Tsushima A."/>
            <person name="Narusaka M."/>
            <person name="Narusaka Y."/>
            <person name="Takano Y."/>
            <person name="Kubo Y."/>
            <person name="Shirasu K."/>
        </authorList>
    </citation>
    <scope>GENOME REANNOTATION</scope>
    <source>
        <strain evidence="3">104-T / ATCC 96160 / CBS 514.97 / LARS 414 / MAFF 240422</strain>
    </source>
</reference>
<sequence length="116" mass="12501">MKPPMTGTPESPHLADATSPRVICPLLFSSSFSALFVFSSPFSCVALLGRLSYQKSLLHLSQESGSFRDTSPVDHSPLRSPGYASNPPSRHPPEFSNKALTADFDRRVGQGLGPID</sequence>
<comment type="caution">
    <text evidence="2">The sequence shown here is derived from an EMBL/GenBank/DDBJ whole genome shotgun (WGS) entry which is preliminary data.</text>
</comment>
<reference evidence="3" key="1">
    <citation type="journal article" date="2013" name="New Phytol.">
        <title>Comparative genomic and transcriptomic analyses reveal the hemibiotrophic stage shift of Colletotrichum fungi.</title>
        <authorList>
            <person name="Gan P."/>
            <person name="Ikeda K."/>
            <person name="Irieda H."/>
            <person name="Narusaka M."/>
            <person name="O'Connell R.J."/>
            <person name="Narusaka Y."/>
            <person name="Takano Y."/>
            <person name="Kubo Y."/>
            <person name="Shirasu K."/>
        </authorList>
    </citation>
    <scope>NUCLEOTIDE SEQUENCE [LARGE SCALE GENOMIC DNA]</scope>
    <source>
        <strain evidence="3">104-T / ATCC 96160 / CBS 514.97 / LARS 414 / MAFF 240422</strain>
    </source>
</reference>
<accession>A0A484FUY4</accession>